<dbReference type="Proteomes" id="UP001151760">
    <property type="component" value="Unassembled WGS sequence"/>
</dbReference>
<sequence length="256" mass="28038">MNSGNGSNLVTLNKRFVGVKCQPFSFNRTEGVVGLTRWFEKMETVFHISKCPEKYQVKNEIQKMETKLWNLAVKGNGLTAYTRRFQELGNVIAAEPTELQDAIHIANNLMDQKLKGYAKSIENKIRLENNLGDNQGQQPAFKRQNVGGQNVARAYTSRNNEKMGNKTRNKNGNMTENRTGGNAATARAYSVGGGGANPDSNVATGTFLLNDCYASMLFDSGADRSFVSSTFSALLDVAPSTLDTSYAVELANGRIS</sequence>
<feature type="compositionally biased region" description="Polar residues" evidence="1">
    <location>
        <begin position="170"/>
        <end position="182"/>
    </location>
</feature>
<feature type="region of interest" description="Disordered" evidence="1">
    <location>
        <begin position="131"/>
        <end position="182"/>
    </location>
</feature>
<comment type="caution">
    <text evidence="2">The sequence shown here is derived from an EMBL/GenBank/DDBJ whole genome shotgun (WGS) entry which is preliminary data.</text>
</comment>
<organism evidence="2 3">
    <name type="scientific">Tanacetum coccineum</name>
    <dbReference type="NCBI Taxonomy" id="301880"/>
    <lineage>
        <taxon>Eukaryota</taxon>
        <taxon>Viridiplantae</taxon>
        <taxon>Streptophyta</taxon>
        <taxon>Embryophyta</taxon>
        <taxon>Tracheophyta</taxon>
        <taxon>Spermatophyta</taxon>
        <taxon>Magnoliopsida</taxon>
        <taxon>eudicotyledons</taxon>
        <taxon>Gunneridae</taxon>
        <taxon>Pentapetalae</taxon>
        <taxon>asterids</taxon>
        <taxon>campanulids</taxon>
        <taxon>Asterales</taxon>
        <taxon>Asteraceae</taxon>
        <taxon>Asteroideae</taxon>
        <taxon>Anthemideae</taxon>
        <taxon>Anthemidinae</taxon>
        <taxon>Tanacetum</taxon>
    </lineage>
</organism>
<dbReference type="Pfam" id="PF08284">
    <property type="entry name" value="RVP_2"/>
    <property type="match status" value="1"/>
</dbReference>
<protein>
    <recommendedName>
        <fullName evidence="4">Reverse transcriptase domain-containing protein</fullName>
    </recommendedName>
</protein>
<accession>A0ABQ5E454</accession>
<evidence type="ECO:0000256" key="1">
    <source>
        <dbReference type="SAM" id="MobiDB-lite"/>
    </source>
</evidence>
<keyword evidence="3" id="KW-1185">Reference proteome</keyword>
<reference evidence="2" key="1">
    <citation type="journal article" date="2022" name="Int. J. Mol. Sci.">
        <title>Draft Genome of Tanacetum Coccineum: Genomic Comparison of Closely Related Tanacetum-Family Plants.</title>
        <authorList>
            <person name="Yamashiro T."/>
            <person name="Shiraishi A."/>
            <person name="Nakayama K."/>
            <person name="Satake H."/>
        </authorList>
    </citation>
    <scope>NUCLEOTIDE SEQUENCE</scope>
</reference>
<proteinExistence type="predicted"/>
<evidence type="ECO:0000313" key="2">
    <source>
        <dbReference type="EMBL" id="GJT44709.1"/>
    </source>
</evidence>
<evidence type="ECO:0008006" key="4">
    <source>
        <dbReference type="Google" id="ProtNLM"/>
    </source>
</evidence>
<name>A0ABQ5E454_9ASTR</name>
<reference evidence="2" key="2">
    <citation type="submission" date="2022-01" db="EMBL/GenBank/DDBJ databases">
        <authorList>
            <person name="Yamashiro T."/>
            <person name="Shiraishi A."/>
            <person name="Satake H."/>
            <person name="Nakayama K."/>
        </authorList>
    </citation>
    <scope>NUCLEOTIDE SEQUENCE</scope>
</reference>
<dbReference type="EMBL" id="BQNB010015837">
    <property type="protein sequence ID" value="GJT44709.1"/>
    <property type="molecule type" value="Genomic_DNA"/>
</dbReference>
<evidence type="ECO:0000313" key="3">
    <source>
        <dbReference type="Proteomes" id="UP001151760"/>
    </source>
</evidence>
<gene>
    <name evidence="2" type="ORF">Tco_0953424</name>
</gene>